<keyword evidence="5" id="KW-0560">Oxidoreductase</keyword>
<gene>
    <name evidence="10" type="ORF">BGZ70_002803</name>
</gene>
<organism evidence="10 11">
    <name type="scientific">Mortierella alpina</name>
    <name type="common">Oleaginous fungus</name>
    <name type="synonym">Mortierella renispora</name>
    <dbReference type="NCBI Taxonomy" id="64518"/>
    <lineage>
        <taxon>Eukaryota</taxon>
        <taxon>Fungi</taxon>
        <taxon>Fungi incertae sedis</taxon>
        <taxon>Mucoromycota</taxon>
        <taxon>Mortierellomycotina</taxon>
        <taxon>Mortierellomycetes</taxon>
        <taxon>Mortierellales</taxon>
        <taxon>Mortierellaceae</taxon>
        <taxon>Mortierella</taxon>
    </lineage>
</organism>
<proteinExistence type="inferred from homology"/>
<comment type="caution">
    <text evidence="10">The sequence shown here is derived from an EMBL/GenBank/DDBJ whole genome shotgun (WGS) entry which is preliminary data.</text>
</comment>
<accession>A0A9P6ITW0</accession>
<evidence type="ECO:0000313" key="10">
    <source>
        <dbReference type="EMBL" id="KAF9947231.1"/>
    </source>
</evidence>
<dbReference type="GO" id="GO:0016020">
    <property type="term" value="C:membrane"/>
    <property type="evidence" value="ECO:0007669"/>
    <property type="project" value="UniProtKB-SubCell"/>
</dbReference>
<comment type="similarity">
    <text evidence="2">Belongs to the fatty acid desaturase type 1 family.</text>
</comment>
<dbReference type="Proteomes" id="UP000738359">
    <property type="component" value="Unassembled WGS sequence"/>
</dbReference>
<feature type="domain" description="Fatty acid desaturase" evidence="9">
    <location>
        <begin position="4"/>
        <end position="74"/>
    </location>
</feature>
<keyword evidence="3" id="KW-0812">Transmembrane</keyword>
<keyword evidence="4" id="KW-1133">Transmembrane helix</keyword>
<keyword evidence="8" id="KW-0732">Signal</keyword>
<evidence type="ECO:0000256" key="2">
    <source>
        <dbReference type="ARBA" id="ARBA00009295"/>
    </source>
</evidence>
<sequence length="110" mass="12340">MLVYFLVSQAVCGNLLAIVFSLNHNGMPVISKEEAVEMDFFTKQIITGRDVHPGLFANWFTGGLNYQIEHHLCKKYNVRYHTTGMIEGTAEVFSRLNEVSKAASKMGKAQ</sequence>
<dbReference type="OrthoDB" id="260091at2759"/>
<evidence type="ECO:0000256" key="1">
    <source>
        <dbReference type="ARBA" id="ARBA00004141"/>
    </source>
</evidence>
<evidence type="ECO:0000256" key="7">
    <source>
        <dbReference type="ARBA" id="ARBA00023136"/>
    </source>
</evidence>
<feature type="signal peptide" evidence="8">
    <location>
        <begin position="1"/>
        <end position="21"/>
    </location>
</feature>
<evidence type="ECO:0000313" key="11">
    <source>
        <dbReference type="Proteomes" id="UP000738359"/>
    </source>
</evidence>
<reference evidence="10" key="1">
    <citation type="journal article" date="2020" name="Fungal Divers.">
        <title>Resolving the Mortierellaceae phylogeny through synthesis of multi-gene phylogenetics and phylogenomics.</title>
        <authorList>
            <person name="Vandepol N."/>
            <person name="Liber J."/>
            <person name="Desiro A."/>
            <person name="Na H."/>
            <person name="Kennedy M."/>
            <person name="Barry K."/>
            <person name="Grigoriev I.V."/>
            <person name="Miller A.N."/>
            <person name="O'Donnell K."/>
            <person name="Stajich J.E."/>
            <person name="Bonito G."/>
        </authorList>
    </citation>
    <scope>NUCLEOTIDE SEQUENCE</scope>
    <source>
        <strain evidence="10">CK1249</strain>
    </source>
</reference>
<evidence type="ECO:0000256" key="3">
    <source>
        <dbReference type="ARBA" id="ARBA00022692"/>
    </source>
</evidence>
<dbReference type="PANTHER" id="PTHR19353:SF88">
    <property type="entry name" value="DELTA(5) FATTY ACID DESATURASE FAT-4"/>
    <property type="match status" value="1"/>
</dbReference>
<keyword evidence="11" id="KW-1185">Reference proteome</keyword>
<evidence type="ECO:0000256" key="5">
    <source>
        <dbReference type="ARBA" id="ARBA00023002"/>
    </source>
</evidence>
<dbReference type="InterPro" id="IPR005804">
    <property type="entry name" value="FA_desaturase_dom"/>
</dbReference>
<dbReference type="Pfam" id="PF00487">
    <property type="entry name" value="FA_desaturase"/>
    <property type="match status" value="1"/>
</dbReference>
<dbReference type="GO" id="GO:0016717">
    <property type="term" value="F:oxidoreductase activity, acting on paired donors, with oxidation of a pair of donors resulting in the reduction of molecular oxygen to two molecules of water"/>
    <property type="evidence" value="ECO:0007669"/>
    <property type="project" value="TreeGrafter"/>
</dbReference>
<keyword evidence="6" id="KW-0443">Lipid metabolism</keyword>
<dbReference type="InterPro" id="IPR012171">
    <property type="entry name" value="Fatty_acid_desaturase"/>
</dbReference>
<evidence type="ECO:0000256" key="6">
    <source>
        <dbReference type="ARBA" id="ARBA00023098"/>
    </source>
</evidence>
<comment type="subcellular location">
    <subcellularLocation>
        <location evidence="1">Membrane</location>
        <topology evidence="1">Multi-pass membrane protein</topology>
    </subcellularLocation>
</comment>
<dbReference type="PANTHER" id="PTHR19353">
    <property type="entry name" value="FATTY ACID DESATURASE 2"/>
    <property type="match status" value="1"/>
</dbReference>
<evidence type="ECO:0000256" key="4">
    <source>
        <dbReference type="ARBA" id="ARBA00022989"/>
    </source>
</evidence>
<dbReference type="GO" id="GO:0006629">
    <property type="term" value="P:lipid metabolic process"/>
    <property type="evidence" value="ECO:0007669"/>
    <property type="project" value="UniProtKB-KW"/>
</dbReference>
<dbReference type="AlphaFoldDB" id="A0A9P6ITW0"/>
<feature type="chain" id="PRO_5040505334" description="Fatty acid desaturase domain-containing protein" evidence="8">
    <location>
        <begin position="22"/>
        <end position="110"/>
    </location>
</feature>
<name>A0A9P6ITW0_MORAP</name>
<evidence type="ECO:0000256" key="8">
    <source>
        <dbReference type="SAM" id="SignalP"/>
    </source>
</evidence>
<protein>
    <recommendedName>
        <fullName evidence="9">Fatty acid desaturase domain-containing protein</fullName>
    </recommendedName>
</protein>
<keyword evidence="7" id="KW-0472">Membrane</keyword>
<evidence type="ECO:0000259" key="9">
    <source>
        <dbReference type="Pfam" id="PF00487"/>
    </source>
</evidence>
<dbReference type="EMBL" id="JAAAHY010001703">
    <property type="protein sequence ID" value="KAF9947231.1"/>
    <property type="molecule type" value="Genomic_DNA"/>
</dbReference>